<proteinExistence type="predicted"/>
<dbReference type="PANTHER" id="PTHR32114:SF2">
    <property type="entry name" value="ABC TRANSPORTER ABCH.3"/>
    <property type="match status" value="1"/>
</dbReference>
<dbReference type="PANTHER" id="PTHR32114">
    <property type="entry name" value="ABC TRANSPORTER ABCH.3"/>
    <property type="match status" value="1"/>
</dbReference>
<dbReference type="InterPro" id="IPR003593">
    <property type="entry name" value="AAA+_ATPase"/>
</dbReference>
<dbReference type="Pfam" id="PF13304">
    <property type="entry name" value="AAA_21"/>
    <property type="match status" value="1"/>
</dbReference>
<dbReference type="STRING" id="583356.Igag_1139"/>
<feature type="coiled-coil region" evidence="2">
    <location>
        <begin position="482"/>
        <end position="509"/>
    </location>
</feature>
<evidence type="ECO:0000256" key="1">
    <source>
        <dbReference type="ARBA" id="ARBA00023054"/>
    </source>
</evidence>
<reference evidence="4 5" key="1">
    <citation type="journal article" date="2010" name="Stand. Genomic Sci.">
        <title>Complete genome sequence of Ignisphaera aggregans type strain (AQ1.S1).</title>
        <authorList>
            <person name="Goker M."/>
            <person name="Held B."/>
            <person name="Lapidus A."/>
            <person name="Nolan M."/>
            <person name="Spring S."/>
            <person name="Yasawong M."/>
            <person name="Lucas S."/>
            <person name="Glavina Del Rio T."/>
            <person name="Tice H."/>
            <person name="Cheng J.F."/>
            <person name="Goodwin L."/>
            <person name="Tapia R."/>
            <person name="Pitluck S."/>
            <person name="Liolios K."/>
            <person name="Ivanova N."/>
            <person name="Mavromatis K."/>
            <person name="Mikhailova N."/>
            <person name="Pati A."/>
            <person name="Chen A."/>
            <person name="Palaniappan K."/>
            <person name="Brambilla E."/>
            <person name="Land M."/>
            <person name="Hauser L."/>
            <person name="Chang Y.J."/>
            <person name="Jeffries C.D."/>
            <person name="Brettin T."/>
            <person name="Detter J.C."/>
            <person name="Han C."/>
            <person name="Rohde M."/>
            <person name="Sikorski J."/>
            <person name="Woyke T."/>
            <person name="Bristow J."/>
            <person name="Eisen J.A."/>
            <person name="Markowitz V."/>
            <person name="Hugenholtz P."/>
            <person name="Kyrpides N.C."/>
            <person name="Klenk H.P."/>
        </authorList>
    </citation>
    <scope>NUCLEOTIDE SEQUENCE [LARGE SCALE GENOMIC DNA]</scope>
    <source>
        <strain evidence="5">DSM 17230 / JCM 13409 / AQ1.S1</strain>
    </source>
</reference>
<feature type="coiled-coil region" evidence="2">
    <location>
        <begin position="173"/>
        <end position="245"/>
    </location>
</feature>
<dbReference type="Pfam" id="PF13476">
    <property type="entry name" value="AAA_23"/>
    <property type="match status" value="1"/>
</dbReference>
<feature type="domain" description="AAA+ ATPase" evidence="3">
    <location>
        <begin position="26"/>
        <end position="749"/>
    </location>
</feature>
<dbReference type="Gene3D" id="3.40.50.300">
    <property type="entry name" value="P-loop containing nucleotide triphosphate hydrolases"/>
    <property type="match status" value="2"/>
</dbReference>
<dbReference type="HOGENOM" id="CLU_004785_0_2_2"/>
<dbReference type="Gene3D" id="1.10.287.510">
    <property type="entry name" value="Helix hairpin bin"/>
    <property type="match status" value="1"/>
</dbReference>
<name>E0SP05_IGNAA</name>
<dbReference type="InterPro" id="IPR038729">
    <property type="entry name" value="Rad50/SbcC_AAA"/>
</dbReference>
<evidence type="ECO:0000256" key="2">
    <source>
        <dbReference type="SAM" id="Coils"/>
    </source>
</evidence>
<dbReference type="InterPro" id="IPR027417">
    <property type="entry name" value="P-loop_NTPase"/>
</dbReference>
<dbReference type="AlphaFoldDB" id="E0SP05"/>
<keyword evidence="1 2" id="KW-0175">Coiled coil</keyword>
<sequence length="765" mass="88358">MSSTVIVRRVRLRNILSHENTDIVFPMGLIALVGPNGAGKSSIVDSIVYAMFVSPKSGRSFRGEGKKGILRIGTSEGSIELELSVSGKIYRIQRIISVSRPETAKISEVDENGNERVIAVGVDNVLDVIRSILGIPSSDAIRLTVVSRQNELSRLIEEQPSRRKELILRLLGLEELEKAKDLLKQALDGAERARIRFDEIRRMINDITNELSRLEKEVSEKRERLDRLNLEINSLRERLSYLEKLRDLGYRYDKLKNIVAIYKEIKELEKYEDYCRTILGIKRDEVISIYRAIAEDKQEREKLREKLTKINSEIDKLKSELSNIVRENIDGENIDRILEVIDHHVERLLKEKMVKEAELKLNRDSINIIRESTVCPLCGRELSLDLREKLSRDIDLRIEFLEKSLEEYNSIITKLKNLYERFRSLAKSRYELDGQLDQITRRLSNNIQKFKEIQEDLDNILSSVKGVDVFSTCFSSSIISTITCLQNKAKEIQDSLNEKRNLLHKLLKDVNADINTILEEFNNIVKELAGYGVNLDSFRYSEIENEYRKISDELNRKISESERIRGFIESSEARKKELNEKIKNLDEELKELEKLVKIYPSLDILVNRILGKDGLLAKLLTNEARMLIERYTNRILHELGMDFSITIDEDFNISVKTMFGDIDVRGLSGGEQVALSIALRIALAYTVFGRLPGFFILDEPTQFLDSERRRTIFEIIKRLSERLPQVLVVTHDVEVVDMADKVYYISKEGGRSVVRERIEYIAEIT</sequence>
<dbReference type="Proteomes" id="UP000001304">
    <property type="component" value="Chromosome"/>
</dbReference>
<feature type="coiled-coil region" evidence="2">
    <location>
        <begin position="540"/>
        <end position="598"/>
    </location>
</feature>
<evidence type="ECO:0000259" key="3">
    <source>
        <dbReference type="SMART" id="SM00382"/>
    </source>
</evidence>
<dbReference type="InterPro" id="IPR003959">
    <property type="entry name" value="ATPase_AAA_core"/>
</dbReference>
<dbReference type="EMBL" id="CP002098">
    <property type="protein sequence ID" value="ADM27951.1"/>
    <property type="molecule type" value="Genomic_DNA"/>
</dbReference>
<dbReference type="KEGG" id="iag:Igag_1139"/>
<dbReference type="BioCyc" id="IAGG583356:GHAH-1121-MONOMER"/>
<accession>E0SP05</accession>
<evidence type="ECO:0000313" key="4">
    <source>
        <dbReference type="EMBL" id="ADM27951.1"/>
    </source>
</evidence>
<dbReference type="SUPFAM" id="SSF75712">
    <property type="entry name" value="Rad50 coiled-coil Zn hook"/>
    <property type="match status" value="1"/>
</dbReference>
<keyword evidence="5" id="KW-1185">Reference proteome</keyword>
<protein>
    <submittedName>
        <fullName evidence="4">SMC domain protein</fullName>
    </submittedName>
</protein>
<evidence type="ECO:0000313" key="5">
    <source>
        <dbReference type="Proteomes" id="UP000001304"/>
    </source>
</evidence>
<gene>
    <name evidence="4" type="ordered locus">Igag_1139</name>
</gene>
<feature type="coiled-coil region" evidence="2">
    <location>
        <begin position="293"/>
        <end position="327"/>
    </location>
</feature>
<dbReference type="SMART" id="SM00382">
    <property type="entry name" value="AAA"/>
    <property type="match status" value="1"/>
</dbReference>
<organism evidence="4 5">
    <name type="scientific">Ignisphaera aggregans (strain DSM 17230 / JCM 13409 / AQ1.S1)</name>
    <dbReference type="NCBI Taxonomy" id="583356"/>
    <lineage>
        <taxon>Archaea</taxon>
        <taxon>Thermoproteota</taxon>
        <taxon>Thermoprotei</taxon>
        <taxon>Desulfurococcales</taxon>
        <taxon>Desulfurococcaceae</taxon>
        <taxon>Ignisphaera</taxon>
    </lineage>
</organism>
<dbReference type="SUPFAM" id="SSF52540">
    <property type="entry name" value="P-loop containing nucleoside triphosphate hydrolases"/>
    <property type="match status" value="1"/>
</dbReference>